<keyword evidence="4" id="KW-0539">Nucleus</keyword>
<dbReference type="RefSeq" id="XP_041137313.1">
    <property type="nucleotide sequence ID" value="XM_041279099.1"/>
</dbReference>
<dbReference type="InterPro" id="IPR027104">
    <property type="entry name" value="Prp3"/>
</dbReference>
<dbReference type="KEGG" id="bbrx:BRETT_000534"/>
<dbReference type="GO" id="GO:0000398">
    <property type="term" value="P:mRNA splicing, via spliceosome"/>
    <property type="evidence" value="ECO:0007669"/>
    <property type="project" value="InterPro"/>
</dbReference>
<dbReference type="InterPro" id="IPR013881">
    <property type="entry name" value="Pre-mRNA_splic_Prp3_dom"/>
</dbReference>
<feature type="domain" description="Pre-mRNA-splicing factor 3" evidence="7">
    <location>
        <begin position="90"/>
        <end position="308"/>
    </location>
</feature>
<evidence type="ECO:0000259" key="6">
    <source>
        <dbReference type="Pfam" id="PF06544"/>
    </source>
</evidence>
<dbReference type="PANTHER" id="PTHR14212">
    <property type="entry name" value="U4/U6-ASSOCIATED RNA SPLICING FACTOR-RELATED"/>
    <property type="match status" value="1"/>
</dbReference>
<evidence type="ECO:0000256" key="3">
    <source>
        <dbReference type="ARBA" id="ARBA00023187"/>
    </source>
</evidence>
<evidence type="ECO:0000256" key="5">
    <source>
        <dbReference type="SAM" id="MobiDB-lite"/>
    </source>
</evidence>
<evidence type="ECO:0000256" key="2">
    <source>
        <dbReference type="ARBA" id="ARBA00022664"/>
    </source>
</evidence>
<accession>A0A871RFG0</accession>
<evidence type="ECO:0000313" key="9">
    <source>
        <dbReference type="Proteomes" id="UP000663131"/>
    </source>
</evidence>
<reference evidence="8" key="1">
    <citation type="submission" date="2020-10" db="EMBL/GenBank/DDBJ databases">
        <authorList>
            <person name="Palmer J.M."/>
        </authorList>
    </citation>
    <scope>NUCLEOTIDE SEQUENCE</scope>
    <source>
        <strain evidence="8">UCD 2041</strain>
    </source>
</reference>
<dbReference type="Pfam" id="PF06544">
    <property type="entry name" value="Prp3_C"/>
    <property type="match status" value="1"/>
</dbReference>
<dbReference type="Proteomes" id="UP000663131">
    <property type="component" value="Chromosome 8"/>
</dbReference>
<feature type="region of interest" description="Disordered" evidence="5">
    <location>
        <begin position="1"/>
        <end position="80"/>
    </location>
</feature>
<dbReference type="OrthoDB" id="10264544at2759"/>
<proteinExistence type="predicted"/>
<organism evidence="8 9">
    <name type="scientific">Dekkera bruxellensis</name>
    <name type="common">Brettanomyces custersii</name>
    <dbReference type="NCBI Taxonomy" id="5007"/>
    <lineage>
        <taxon>Eukaryota</taxon>
        <taxon>Fungi</taxon>
        <taxon>Dikarya</taxon>
        <taxon>Ascomycota</taxon>
        <taxon>Saccharomycotina</taxon>
        <taxon>Pichiomycetes</taxon>
        <taxon>Pichiales</taxon>
        <taxon>Pichiaceae</taxon>
        <taxon>Brettanomyces</taxon>
    </lineage>
</organism>
<reference evidence="8" key="2">
    <citation type="journal article" name="BMC Genomics">
        <title>New genome assemblies reveal patterns of domestication and adaptation across Brettanomyces (Dekkera) species.</title>
        <authorList>
            <person name="Roach M.J."/>
            <person name="Borneman A.R."/>
        </authorList>
    </citation>
    <scope>NUCLEOTIDE SEQUENCE</scope>
    <source>
        <strain evidence="8">UCD 2041</strain>
    </source>
</reference>
<feature type="compositionally biased region" description="Polar residues" evidence="5">
    <location>
        <begin position="1"/>
        <end position="12"/>
    </location>
</feature>
<dbReference type="PANTHER" id="PTHR14212:SF0">
    <property type="entry name" value="U4_U6 SMALL NUCLEAR RIBONUCLEOPROTEIN PRP3"/>
    <property type="match status" value="1"/>
</dbReference>
<dbReference type="Pfam" id="PF08572">
    <property type="entry name" value="PRP3"/>
    <property type="match status" value="1"/>
</dbReference>
<protein>
    <recommendedName>
        <fullName evidence="10">Pre-mRNA-splicing factor 3</fullName>
    </recommendedName>
</protein>
<feature type="domain" description="Small nuclear ribonucleoprotein Prp3 C-terminal" evidence="6">
    <location>
        <begin position="331"/>
        <end position="467"/>
    </location>
</feature>
<dbReference type="CDD" id="cd24162">
    <property type="entry name" value="Prp3_C"/>
    <property type="match status" value="1"/>
</dbReference>
<name>A0A871RFG0_DEKBR</name>
<evidence type="ECO:0000259" key="7">
    <source>
        <dbReference type="Pfam" id="PF08572"/>
    </source>
</evidence>
<evidence type="ECO:0000256" key="1">
    <source>
        <dbReference type="ARBA" id="ARBA00004123"/>
    </source>
</evidence>
<sequence>MKRSRTPNTNQSNKRRRARGRNSATSGNSASDDNSHYESDGLSSIKIHPLLQPLAHGSELNSEDEDITPKKLKNPIRSSNWKSKSGFLLNPYIDQNDISLEPRRRKALGTINEPGKYIRQAEDLREEIRAKEEKRKREKRLKELNLIPDESKGEQYYVPPMPPRVEWWDEPLLDGKSYDTAVSQLDSMAYKDPMNENNPITIYIQHPVPIPAPWEKHEKLETMPIYLTKKEQKRLRRNERLKKLKEEQDKVKLGLQPAPAPKIKLKNLVNVLTNETIKNPTEVEERVRREMAERQRKHERENEERALTKEQKAEKFVNKLAADRQSGIYSCVFRIGRLVSPKSKYKVDVNAKEWELVGVCLSEADGMSVVVVEGGRRAVTKYKKLMLRRIKWTENERPKRRVDSASGDDADAEKPLEDLSGNKCVLLWEGELAEYHFRKWSMYQVENDQGALETMARFHLQNYWVQAKEIG</sequence>
<evidence type="ECO:0000313" key="8">
    <source>
        <dbReference type="EMBL" id="QOU20820.1"/>
    </source>
</evidence>
<dbReference type="GO" id="GO:0046540">
    <property type="term" value="C:U4/U6 x U5 tri-snRNP complex"/>
    <property type="evidence" value="ECO:0007669"/>
    <property type="project" value="InterPro"/>
</dbReference>
<dbReference type="AlphaFoldDB" id="A0A871RFG0"/>
<keyword evidence="2" id="KW-0507">mRNA processing</keyword>
<keyword evidence="3" id="KW-0508">mRNA splicing</keyword>
<evidence type="ECO:0008006" key="10">
    <source>
        <dbReference type="Google" id="ProtNLM"/>
    </source>
</evidence>
<dbReference type="EMBL" id="CP063136">
    <property type="protein sequence ID" value="QOU20820.1"/>
    <property type="molecule type" value="Genomic_DNA"/>
</dbReference>
<gene>
    <name evidence="8" type="ORF">BRETT_000534</name>
</gene>
<feature type="compositionally biased region" description="Polar residues" evidence="5">
    <location>
        <begin position="22"/>
        <end position="32"/>
    </location>
</feature>
<feature type="region of interest" description="Disordered" evidence="5">
    <location>
        <begin position="283"/>
        <end position="310"/>
    </location>
</feature>
<evidence type="ECO:0000256" key="4">
    <source>
        <dbReference type="ARBA" id="ARBA00023242"/>
    </source>
</evidence>
<dbReference type="InterPro" id="IPR010541">
    <property type="entry name" value="Prp3_C"/>
</dbReference>
<comment type="subcellular location">
    <subcellularLocation>
        <location evidence="1">Nucleus</location>
    </subcellularLocation>
</comment>
<dbReference type="GeneID" id="64572459"/>